<name>A0A445G8D8_GLYSO</name>
<reference evidence="3 4" key="1">
    <citation type="submission" date="2018-09" db="EMBL/GenBank/DDBJ databases">
        <title>A high-quality reference genome of wild soybean provides a powerful tool to mine soybean genomes.</title>
        <authorList>
            <person name="Xie M."/>
            <person name="Chung C.Y.L."/>
            <person name="Li M.-W."/>
            <person name="Wong F.-L."/>
            <person name="Chan T.-F."/>
            <person name="Lam H.-M."/>
        </authorList>
    </citation>
    <scope>NUCLEOTIDE SEQUENCE [LARGE SCALE GENOMIC DNA]</scope>
    <source>
        <strain evidence="4">cv. W05</strain>
        <tissue evidence="3">Hypocotyl of etiolated seedlings</tissue>
    </source>
</reference>
<proteinExistence type="inferred from homology"/>
<dbReference type="GO" id="GO:0005524">
    <property type="term" value="F:ATP binding"/>
    <property type="evidence" value="ECO:0007669"/>
    <property type="project" value="InterPro"/>
</dbReference>
<comment type="caution">
    <text evidence="3">The sequence shown here is derived from an EMBL/GenBank/DDBJ whole genome shotgun (WGS) entry which is preliminary data.</text>
</comment>
<evidence type="ECO:0000313" key="4">
    <source>
        <dbReference type="Proteomes" id="UP000289340"/>
    </source>
</evidence>
<dbReference type="EMBL" id="QZWG01000017">
    <property type="protein sequence ID" value="RZB57467.1"/>
    <property type="molecule type" value="Genomic_DNA"/>
</dbReference>
<keyword evidence="4" id="KW-1185">Reference proteome</keyword>
<organism evidence="3 4">
    <name type="scientific">Glycine soja</name>
    <name type="common">Wild soybean</name>
    <dbReference type="NCBI Taxonomy" id="3848"/>
    <lineage>
        <taxon>Eukaryota</taxon>
        <taxon>Viridiplantae</taxon>
        <taxon>Streptophyta</taxon>
        <taxon>Embryophyta</taxon>
        <taxon>Tracheophyta</taxon>
        <taxon>Spermatophyta</taxon>
        <taxon>Magnoliopsida</taxon>
        <taxon>eudicotyledons</taxon>
        <taxon>Gunneridae</taxon>
        <taxon>Pentapetalae</taxon>
        <taxon>rosids</taxon>
        <taxon>fabids</taxon>
        <taxon>Fabales</taxon>
        <taxon>Fabaceae</taxon>
        <taxon>Papilionoideae</taxon>
        <taxon>50 kb inversion clade</taxon>
        <taxon>NPAAA clade</taxon>
        <taxon>indigoferoid/millettioid clade</taxon>
        <taxon>Phaseoleae</taxon>
        <taxon>Glycine</taxon>
        <taxon>Glycine subgen. Soja</taxon>
    </lineage>
</organism>
<dbReference type="InterPro" id="IPR005294">
    <property type="entry name" value="ATP_synth_F1_asu"/>
</dbReference>
<dbReference type="Proteomes" id="UP000289340">
    <property type="component" value="Chromosome 17"/>
</dbReference>
<accession>A0A445G8D8</accession>
<dbReference type="Gene3D" id="3.40.50.12240">
    <property type="match status" value="1"/>
</dbReference>
<sequence>MDTRLHVIGDPMNGVQRARKGFRLSFIETQARDILAYIPTDVISITAGQICLKTELFYRGIRLAINVGLSVSRVGSATLLKATEQVCGSIIDGHVDIYIEEASSNESTQAQARSRLGLDGNPFAYAEGVLNDDSLNMWRDMIWNAFSLYLNEIDSTNLKFSEIPRYEFEDAVRLHLKYEVTWKEAESIFSQICERPWPSYSYAVRTSIYPHLYNLVEKARRP</sequence>
<feature type="domain" description="ATPase F1/V1/A1 complex alpha/beta subunit nucleotide-binding" evidence="2">
    <location>
        <begin position="25"/>
        <end position="72"/>
    </location>
</feature>
<evidence type="ECO:0000313" key="3">
    <source>
        <dbReference type="EMBL" id="RZB57467.1"/>
    </source>
</evidence>
<protein>
    <submittedName>
        <fullName evidence="3">ATP synthase subunit alpha, mitochondrial</fullName>
    </submittedName>
</protein>
<dbReference type="GO" id="GO:0046933">
    <property type="term" value="F:proton-transporting ATP synthase activity, rotational mechanism"/>
    <property type="evidence" value="ECO:0007669"/>
    <property type="project" value="InterPro"/>
</dbReference>
<dbReference type="InterPro" id="IPR027417">
    <property type="entry name" value="P-loop_NTPase"/>
</dbReference>
<dbReference type="SUPFAM" id="SSF52540">
    <property type="entry name" value="P-loop containing nucleoside triphosphate hydrolases"/>
    <property type="match status" value="1"/>
</dbReference>
<dbReference type="AlphaFoldDB" id="A0A445G8D8"/>
<dbReference type="Pfam" id="PF00006">
    <property type="entry name" value="ATP-synt_ab"/>
    <property type="match status" value="1"/>
</dbReference>
<dbReference type="InterPro" id="IPR000194">
    <property type="entry name" value="ATPase_F1/V1/A1_a/bsu_nucl-bd"/>
</dbReference>
<dbReference type="PANTHER" id="PTHR48082">
    <property type="entry name" value="ATP SYNTHASE SUBUNIT ALPHA, MITOCHONDRIAL"/>
    <property type="match status" value="1"/>
</dbReference>
<gene>
    <name evidence="3" type="ORF">D0Y65_046225</name>
</gene>
<dbReference type="GO" id="GO:0043531">
    <property type="term" value="F:ADP binding"/>
    <property type="evidence" value="ECO:0007669"/>
    <property type="project" value="TreeGrafter"/>
</dbReference>
<comment type="similarity">
    <text evidence="1">Belongs to the ATPase alpha/beta chains family.</text>
</comment>
<dbReference type="PANTHER" id="PTHR48082:SF2">
    <property type="entry name" value="ATP SYNTHASE SUBUNIT ALPHA, MITOCHONDRIAL"/>
    <property type="match status" value="1"/>
</dbReference>
<evidence type="ECO:0000259" key="2">
    <source>
        <dbReference type="Pfam" id="PF00006"/>
    </source>
</evidence>
<dbReference type="GO" id="GO:0045259">
    <property type="term" value="C:proton-transporting ATP synthase complex"/>
    <property type="evidence" value="ECO:0007669"/>
    <property type="project" value="InterPro"/>
</dbReference>
<evidence type="ECO:0000256" key="1">
    <source>
        <dbReference type="ARBA" id="ARBA00008936"/>
    </source>
</evidence>